<dbReference type="EnsemblMetazoa" id="tetur12g02940.1">
    <property type="protein sequence ID" value="tetur12g02940.1"/>
    <property type="gene ID" value="tetur12g02940"/>
</dbReference>
<proteinExistence type="predicted"/>
<keyword evidence="2" id="KW-1185">Reference proteome</keyword>
<evidence type="ECO:0000313" key="1">
    <source>
        <dbReference type="EnsemblMetazoa" id="tetur12g02940.1"/>
    </source>
</evidence>
<reference evidence="2" key="1">
    <citation type="submission" date="2011-08" db="EMBL/GenBank/DDBJ databases">
        <authorList>
            <person name="Rombauts S."/>
        </authorList>
    </citation>
    <scope>NUCLEOTIDE SEQUENCE</scope>
    <source>
        <strain evidence="2">London</strain>
    </source>
</reference>
<dbReference type="Proteomes" id="UP000015104">
    <property type="component" value="Unassembled WGS sequence"/>
</dbReference>
<dbReference type="AlphaFoldDB" id="T1KIX8"/>
<dbReference type="EMBL" id="CAEY01000114">
    <property type="status" value="NOT_ANNOTATED_CDS"/>
    <property type="molecule type" value="Genomic_DNA"/>
</dbReference>
<evidence type="ECO:0000313" key="2">
    <source>
        <dbReference type="Proteomes" id="UP000015104"/>
    </source>
</evidence>
<dbReference type="HOGENOM" id="CLU_3419650_0_0_1"/>
<name>T1KIX8_TETUR</name>
<reference evidence="1" key="2">
    <citation type="submission" date="2015-06" db="UniProtKB">
        <authorList>
            <consortium name="EnsemblMetazoa"/>
        </authorList>
    </citation>
    <scope>IDENTIFICATION</scope>
</reference>
<accession>T1KIX8</accession>
<protein>
    <submittedName>
        <fullName evidence="1">Uncharacterized protein</fullName>
    </submittedName>
</protein>
<organism evidence="1 2">
    <name type="scientific">Tetranychus urticae</name>
    <name type="common">Two-spotted spider mite</name>
    <dbReference type="NCBI Taxonomy" id="32264"/>
    <lineage>
        <taxon>Eukaryota</taxon>
        <taxon>Metazoa</taxon>
        <taxon>Ecdysozoa</taxon>
        <taxon>Arthropoda</taxon>
        <taxon>Chelicerata</taxon>
        <taxon>Arachnida</taxon>
        <taxon>Acari</taxon>
        <taxon>Acariformes</taxon>
        <taxon>Trombidiformes</taxon>
        <taxon>Prostigmata</taxon>
        <taxon>Eleutherengona</taxon>
        <taxon>Raphignathae</taxon>
        <taxon>Tetranychoidea</taxon>
        <taxon>Tetranychidae</taxon>
        <taxon>Tetranychus</taxon>
    </lineage>
</organism>
<sequence length="25" mass="2828">MANYLDPPCLSAIEYNGPGETERRM</sequence>